<gene>
    <name evidence="1" type="ORF">BT67DRAFT_389115</name>
</gene>
<accession>A0AAN6UDP0</accession>
<evidence type="ECO:0000313" key="2">
    <source>
        <dbReference type="Proteomes" id="UP001304895"/>
    </source>
</evidence>
<keyword evidence="2" id="KW-1185">Reference proteome</keyword>
<dbReference type="AlphaFoldDB" id="A0AAN6UDP0"/>
<dbReference type="EMBL" id="MU853428">
    <property type="protein sequence ID" value="KAK4131102.1"/>
    <property type="molecule type" value="Genomic_DNA"/>
</dbReference>
<feature type="non-terminal residue" evidence="1">
    <location>
        <position position="1"/>
    </location>
</feature>
<protein>
    <submittedName>
        <fullName evidence="1">Uncharacterized protein</fullName>
    </submittedName>
</protein>
<reference evidence="1" key="1">
    <citation type="journal article" date="2023" name="Mol. Phylogenet. Evol.">
        <title>Genome-scale phylogeny and comparative genomics of the fungal order Sordariales.</title>
        <authorList>
            <person name="Hensen N."/>
            <person name="Bonometti L."/>
            <person name="Westerberg I."/>
            <person name="Brannstrom I.O."/>
            <person name="Guillou S."/>
            <person name="Cros-Aarteil S."/>
            <person name="Calhoun S."/>
            <person name="Haridas S."/>
            <person name="Kuo A."/>
            <person name="Mondo S."/>
            <person name="Pangilinan J."/>
            <person name="Riley R."/>
            <person name="LaButti K."/>
            <person name="Andreopoulos B."/>
            <person name="Lipzen A."/>
            <person name="Chen C."/>
            <person name="Yan M."/>
            <person name="Daum C."/>
            <person name="Ng V."/>
            <person name="Clum A."/>
            <person name="Steindorff A."/>
            <person name="Ohm R.A."/>
            <person name="Martin F."/>
            <person name="Silar P."/>
            <person name="Natvig D.O."/>
            <person name="Lalanne C."/>
            <person name="Gautier V."/>
            <person name="Ament-Velasquez S.L."/>
            <person name="Kruys A."/>
            <person name="Hutchinson M.I."/>
            <person name="Powell A.J."/>
            <person name="Barry K."/>
            <person name="Miller A.N."/>
            <person name="Grigoriev I.V."/>
            <person name="Debuchy R."/>
            <person name="Gladieux P."/>
            <person name="Hiltunen Thoren M."/>
            <person name="Johannesson H."/>
        </authorList>
    </citation>
    <scope>NUCLEOTIDE SEQUENCE</scope>
    <source>
        <strain evidence="1">CBS 123565</strain>
    </source>
</reference>
<sequence length="54" mass="5896">LPLVEFIGNNIVSKTTGILPFLARSLYITAKTFFANRPAPTGAAARQNGRNLHR</sequence>
<dbReference type="Proteomes" id="UP001304895">
    <property type="component" value="Unassembled WGS sequence"/>
</dbReference>
<evidence type="ECO:0000313" key="1">
    <source>
        <dbReference type="EMBL" id="KAK4131102.1"/>
    </source>
</evidence>
<comment type="caution">
    <text evidence="1">The sequence shown here is derived from an EMBL/GenBank/DDBJ whole genome shotgun (WGS) entry which is preliminary data.</text>
</comment>
<reference evidence="1" key="2">
    <citation type="submission" date="2023-05" db="EMBL/GenBank/DDBJ databases">
        <authorList>
            <consortium name="Lawrence Berkeley National Laboratory"/>
            <person name="Steindorff A."/>
            <person name="Hensen N."/>
            <person name="Bonometti L."/>
            <person name="Westerberg I."/>
            <person name="Brannstrom I.O."/>
            <person name="Guillou S."/>
            <person name="Cros-Aarteil S."/>
            <person name="Calhoun S."/>
            <person name="Haridas S."/>
            <person name="Kuo A."/>
            <person name="Mondo S."/>
            <person name="Pangilinan J."/>
            <person name="Riley R."/>
            <person name="Labutti K."/>
            <person name="Andreopoulos B."/>
            <person name="Lipzen A."/>
            <person name="Chen C."/>
            <person name="Yanf M."/>
            <person name="Daum C."/>
            <person name="Ng V."/>
            <person name="Clum A."/>
            <person name="Ohm R."/>
            <person name="Martin F."/>
            <person name="Silar P."/>
            <person name="Natvig D."/>
            <person name="Lalanne C."/>
            <person name="Gautier V."/>
            <person name="Ament-Velasquez S.L."/>
            <person name="Kruys A."/>
            <person name="Hutchinson M.I."/>
            <person name="Powell A.J."/>
            <person name="Barry K."/>
            <person name="Miller A.N."/>
            <person name="Grigoriev I.V."/>
            <person name="Debuchy R."/>
            <person name="Gladieux P."/>
            <person name="Thoren M.H."/>
            <person name="Johannesson H."/>
        </authorList>
    </citation>
    <scope>NUCLEOTIDE SEQUENCE</scope>
    <source>
        <strain evidence="1">CBS 123565</strain>
    </source>
</reference>
<proteinExistence type="predicted"/>
<organism evidence="1 2">
    <name type="scientific">Trichocladium antarcticum</name>
    <dbReference type="NCBI Taxonomy" id="1450529"/>
    <lineage>
        <taxon>Eukaryota</taxon>
        <taxon>Fungi</taxon>
        <taxon>Dikarya</taxon>
        <taxon>Ascomycota</taxon>
        <taxon>Pezizomycotina</taxon>
        <taxon>Sordariomycetes</taxon>
        <taxon>Sordariomycetidae</taxon>
        <taxon>Sordariales</taxon>
        <taxon>Chaetomiaceae</taxon>
        <taxon>Trichocladium</taxon>
    </lineage>
</organism>
<name>A0AAN6UDP0_9PEZI</name>